<keyword evidence="4" id="KW-1185">Reference proteome</keyword>
<feature type="region of interest" description="Disordered" evidence="1">
    <location>
        <begin position="225"/>
        <end position="269"/>
    </location>
</feature>
<reference evidence="3 4" key="1">
    <citation type="submission" date="2024-02" db="EMBL/GenBank/DDBJ databases">
        <title>Haloferula sargassicola NBRC 104335.</title>
        <authorList>
            <person name="Ichikawa N."/>
            <person name="Katano-Makiyama Y."/>
            <person name="Hidaka K."/>
        </authorList>
    </citation>
    <scope>NUCLEOTIDE SEQUENCE [LARGE SCALE GENOMIC DNA]</scope>
    <source>
        <strain evidence="3 4">NBRC 104335</strain>
    </source>
</reference>
<dbReference type="InterPro" id="IPR012902">
    <property type="entry name" value="N_methyl_site"/>
</dbReference>
<evidence type="ECO:0000313" key="3">
    <source>
        <dbReference type="EMBL" id="GAA5484350.1"/>
    </source>
</evidence>
<dbReference type="RefSeq" id="WP_353568446.1">
    <property type="nucleotide sequence ID" value="NZ_BAABRI010000024.1"/>
</dbReference>
<accession>A0ABP9US42</accession>
<evidence type="ECO:0000256" key="1">
    <source>
        <dbReference type="SAM" id="MobiDB-lite"/>
    </source>
</evidence>
<dbReference type="Proteomes" id="UP001476282">
    <property type="component" value="Unassembled WGS sequence"/>
</dbReference>
<dbReference type="NCBIfam" id="TIGR02532">
    <property type="entry name" value="IV_pilin_GFxxxE"/>
    <property type="match status" value="1"/>
</dbReference>
<name>A0ABP9US42_9BACT</name>
<evidence type="ECO:0008006" key="5">
    <source>
        <dbReference type="Google" id="ProtNLM"/>
    </source>
</evidence>
<feature type="compositionally biased region" description="Gly residues" evidence="1">
    <location>
        <begin position="231"/>
        <end position="254"/>
    </location>
</feature>
<protein>
    <recommendedName>
        <fullName evidence="5">Prepilin-type N-terminal cleavage/methylation domain-containing protein</fullName>
    </recommendedName>
</protein>
<dbReference type="Pfam" id="PF07963">
    <property type="entry name" value="N_methyl"/>
    <property type="match status" value="1"/>
</dbReference>
<keyword evidence="2" id="KW-0812">Transmembrane</keyword>
<evidence type="ECO:0000256" key="2">
    <source>
        <dbReference type="SAM" id="Phobius"/>
    </source>
</evidence>
<organism evidence="3 4">
    <name type="scientific">Haloferula sargassicola</name>
    <dbReference type="NCBI Taxonomy" id="490096"/>
    <lineage>
        <taxon>Bacteria</taxon>
        <taxon>Pseudomonadati</taxon>
        <taxon>Verrucomicrobiota</taxon>
        <taxon>Verrucomicrobiia</taxon>
        <taxon>Verrucomicrobiales</taxon>
        <taxon>Verrucomicrobiaceae</taxon>
        <taxon>Haloferula</taxon>
    </lineage>
</organism>
<proteinExistence type="predicted"/>
<sequence length="269" mass="29562">MTRGPEHRRKCGFTLLELVLAIGLLAMLVTMVMGIATQNIALGNAVVAKQNEVGTQTAFIELLSRQFSSLPGNARMELVSEDSGAQYLSDLTLQNVPTTFNWGGSERVAKAIQLSTVRRRDGFLDIVLKYYENPILDETTEDGDPIDPAGEEPFAQVTLLENVYIFEWEVLDGRTMEWGYDWDLEGRLPLQMKLTYVEDPVSDPITQIFWITPKQNPEVVMRQLQQTARQGNGGAGGGNGGDNDNPDGGGGGGDPQRPPVIQLPQGRSR</sequence>
<gene>
    <name evidence="3" type="ORF">Hsar01_03594</name>
</gene>
<comment type="caution">
    <text evidence="3">The sequence shown here is derived from an EMBL/GenBank/DDBJ whole genome shotgun (WGS) entry which is preliminary data.</text>
</comment>
<keyword evidence="2" id="KW-0472">Membrane</keyword>
<dbReference type="EMBL" id="BAABRI010000024">
    <property type="protein sequence ID" value="GAA5484350.1"/>
    <property type="molecule type" value="Genomic_DNA"/>
</dbReference>
<feature type="transmembrane region" description="Helical" evidence="2">
    <location>
        <begin position="12"/>
        <end position="36"/>
    </location>
</feature>
<evidence type="ECO:0000313" key="4">
    <source>
        <dbReference type="Proteomes" id="UP001476282"/>
    </source>
</evidence>
<keyword evidence="2" id="KW-1133">Transmembrane helix</keyword>